<protein>
    <submittedName>
        <fullName evidence="1">Glycosyltransferase family 8 protein</fullName>
    </submittedName>
</protein>
<sequence length="284" mass="32256">MLLDLAHLRELCFMDSSVYLAHGSVRALNPQAFRDMYGPPEPNGRFEDVKLGDQGYWYSIVNYQQDLTEHLSCDTLEEGEAILPKILHCLTKRWWPAVQYHIGYKCIWLNAHRAKGTLWIEAERDRQARRRAPRAEVCGASGARTELNASGHAGWINPRIGPGVASLSSLSELSLEGLLTNHALLMLAQVNPKLKKLSVTMSRGDLDPMDVFEVLARLSNLQTLEISDATCPEEEQRPRSQRSRLPVVASITWLDFHRWWDVPGLVHIFPNVRELCISRCDKPH</sequence>
<gene>
    <name evidence="1" type="ORF">POSPLADRAFT_1133812</name>
</gene>
<dbReference type="OrthoDB" id="10285295at2759"/>
<keyword evidence="2" id="KW-1185">Reference proteome</keyword>
<dbReference type="AlphaFoldDB" id="A0A1X6N7W7"/>
<name>A0A1X6N7W7_9APHY</name>
<accession>A0A1X6N7W7</accession>
<dbReference type="EMBL" id="KZ110593">
    <property type="protein sequence ID" value="OSX64727.1"/>
    <property type="molecule type" value="Genomic_DNA"/>
</dbReference>
<dbReference type="GO" id="GO:0016740">
    <property type="term" value="F:transferase activity"/>
    <property type="evidence" value="ECO:0007669"/>
    <property type="project" value="UniProtKB-KW"/>
</dbReference>
<dbReference type="STRING" id="670580.A0A1X6N7W7"/>
<dbReference type="Gene3D" id="3.80.10.10">
    <property type="entry name" value="Ribonuclease Inhibitor"/>
    <property type="match status" value="1"/>
</dbReference>
<reference evidence="1 2" key="1">
    <citation type="submission" date="2017-04" db="EMBL/GenBank/DDBJ databases">
        <title>Genome Sequence of the Model Brown-Rot Fungus Postia placenta SB12.</title>
        <authorList>
            <consortium name="DOE Joint Genome Institute"/>
            <person name="Gaskell J."/>
            <person name="Kersten P."/>
            <person name="Larrondo L.F."/>
            <person name="Canessa P."/>
            <person name="Martinez D."/>
            <person name="Hibbett D."/>
            <person name="Schmoll M."/>
            <person name="Kubicek C.P."/>
            <person name="Martinez A.T."/>
            <person name="Yadav J."/>
            <person name="Master E."/>
            <person name="Magnuson J.K."/>
            <person name="James T."/>
            <person name="Yaver D."/>
            <person name="Berka R."/>
            <person name="Labutti K."/>
            <person name="Lipzen A."/>
            <person name="Aerts A."/>
            <person name="Barry K."/>
            <person name="Henrissat B."/>
            <person name="Blanchette R."/>
            <person name="Grigoriev I."/>
            <person name="Cullen D."/>
        </authorList>
    </citation>
    <scope>NUCLEOTIDE SEQUENCE [LARGE SCALE GENOMIC DNA]</scope>
    <source>
        <strain evidence="1 2">MAD-698-R-SB12</strain>
    </source>
</reference>
<keyword evidence="1" id="KW-0808">Transferase</keyword>
<evidence type="ECO:0000313" key="2">
    <source>
        <dbReference type="Proteomes" id="UP000194127"/>
    </source>
</evidence>
<evidence type="ECO:0000313" key="1">
    <source>
        <dbReference type="EMBL" id="OSX64727.1"/>
    </source>
</evidence>
<proteinExistence type="predicted"/>
<dbReference type="Proteomes" id="UP000194127">
    <property type="component" value="Unassembled WGS sequence"/>
</dbReference>
<organism evidence="1 2">
    <name type="scientific">Postia placenta MAD-698-R-SB12</name>
    <dbReference type="NCBI Taxonomy" id="670580"/>
    <lineage>
        <taxon>Eukaryota</taxon>
        <taxon>Fungi</taxon>
        <taxon>Dikarya</taxon>
        <taxon>Basidiomycota</taxon>
        <taxon>Agaricomycotina</taxon>
        <taxon>Agaricomycetes</taxon>
        <taxon>Polyporales</taxon>
        <taxon>Adustoporiaceae</taxon>
        <taxon>Rhodonia</taxon>
    </lineage>
</organism>
<dbReference type="SUPFAM" id="SSF52047">
    <property type="entry name" value="RNI-like"/>
    <property type="match status" value="1"/>
</dbReference>
<dbReference type="GeneID" id="36329348"/>
<dbReference type="RefSeq" id="XP_024341521.1">
    <property type="nucleotide sequence ID" value="XM_024484399.1"/>
</dbReference>
<dbReference type="InterPro" id="IPR032675">
    <property type="entry name" value="LRR_dom_sf"/>
</dbReference>